<gene>
    <name evidence="17" type="ORF">UXM345_LOCUS7606</name>
    <name evidence="16" type="ORF">WKI299_LOCUS25987</name>
    <name evidence="15" type="ORF">XDN619_LOCUS11288</name>
</gene>
<evidence type="ECO:0000256" key="5">
    <source>
        <dbReference type="ARBA" id="ARBA00022448"/>
    </source>
</evidence>
<dbReference type="SMART" id="SM00408">
    <property type="entry name" value="IGc2"/>
    <property type="match status" value="2"/>
</dbReference>
<dbReference type="GO" id="GO:0035091">
    <property type="term" value="F:phosphatidylinositol binding"/>
    <property type="evidence" value="ECO:0007669"/>
    <property type="project" value="InterPro"/>
</dbReference>
<keyword evidence="10 12" id="KW-0472">Membrane</keyword>
<dbReference type="EMBL" id="CAJOBF010000636">
    <property type="protein sequence ID" value="CAF3847208.1"/>
    <property type="molecule type" value="Genomic_DNA"/>
</dbReference>
<evidence type="ECO:0000313" key="17">
    <source>
        <dbReference type="EMBL" id="CAF3847208.1"/>
    </source>
</evidence>
<dbReference type="FunFam" id="1.20.1270.60:FF:000022">
    <property type="entry name" value="Sorting nexin 3 protein"/>
    <property type="match status" value="1"/>
</dbReference>
<evidence type="ECO:0000256" key="9">
    <source>
        <dbReference type="ARBA" id="ARBA00023034"/>
    </source>
</evidence>
<dbReference type="InterPro" id="IPR013783">
    <property type="entry name" value="Ig-like_fold"/>
</dbReference>
<dbReference type="InterPro" id="IPR015404">
    <property type="entry name" value="Vps5_C"/>
</dbReference>
<dbReference type="Proteomes" id="UP000663842">
    <property type="component" value="Unassembled WGS sequence"/>
</dbReference>
<evidence type="ECO:0000256" key="10">
    <source>
        <dbReference type="ARBA" id="ARBA00023136"/>
    </source>
</evidence>
<feature type="compositionally biased region" description="Polar residues" evidence="11">
    <location>
        <begin position="55"/>
        <end position="74"/>
    </location>
</feature>
<feature type="transmembrane region" description="Helical" evidence="12">
    <location>
        <begin position="884"/>
        <end position="906"/>
    </location>
</feature>
<dbReference type="Proteomes" id="UP000663856">
    <property type="component" value="Unassembled WGS sequence"/>
</dbReference>
<dbReference type="PANTHER" id="PTHR10555">
    <property type="entry name" value="SORTING NEXIN"/>
    <property type="match status" value="1"/>
</dbReference>
<name>A0A816QRQ6_9BILA</name>
<dbReference type="Pfam" id="PF09325">
    <property type="entry name" value="Vps5"/>
    <property type="match status" value="1"/>
</dbReference>
<evidence type="ECO:0000256" key="6">
    <source>
        <dbReference type="ARBA" id="ARBA00022490"/>
    </source>
</evidence>
<dbReference type="Gene3D" id="3.30.1520.10">
    <property type="entry name" value="Phox-like domain"/>
    <property type="match status" value="1"/>
</dbReference>
<dbReference type="GO" id="GO:0010008">
    <property type="term" value="C:endosome membrane"/>
    <property type="evidence" value="ECO:0007669"/>
    <property type="project" value="TreeGrafter"/>
</dbReference>
<evidence type="ECO:0000256" key="4">
    <source>
        <dbReference type="ARBA" id="ARBA00010883"/>
    </source>
</evidence>
<evidence type="ECO:0000256" key="11">
    <source>
        <dbReference type="SAM" id="MobiDB-lite"/>
    </source>
</evidence>
<evidence type="ECO:0000256" key="8">
    <source>
        <dbReference type="ARBA" id="ARBA00022927"/>
    </source>
</evidence>
<dbReference type="AlphaFoldDB" id="A0A816QRQ6"/>
<keyword evidence="7" id="KW-0597">Phosphoprotein</keyword>
<sequence>MSDDHKHRDSPPDFDDDDTKDDDQMFKSATLPVTDDIPLSEEDEEEEENPFGESSVIQKSSANLNQSPTNNETPLNMPPVTPIVVSDPQLATSANNDAPLFSQDSNVNTTEKNTSTTQSVRSVASLENQPSGSAQLSRSINCGSSALTLNMKPTQKKSDEHNIEITVSDPTKVGEGMSSYMTYRITTKTTMAMFKKSEFFVNRRFSDFLGLHNKLVHKHLQLGVIIPCPPEKDTFVMAKVKISKDEAIPTDFIDRRRSQLERYLNRLARHSKLVQDPDFREFIEMPTELPKSSNTQALSGAGVLRALTNISQQVTKLTTKTSEQDQWFEEQHTFVLDLHSNFKHLHNHFNTLFSQRKEAAQALKTLSTSLNHLATIEEHTLLSSALIELANVQEKLEQINIDHSMKEYSIIIELIKEYLSLLEMVQLAFQERIKIHQQWLSAEETLRKKRESKTKLEQTPKGVDKIPQTEMEINEWEGKVMHHKEDFERISTSIREELNVFETARVEDFKKAIDSYLKELLEQQEKMLEVWEAYLPEANKINMHLIQQLVLFVILIHELSCQQSSVQIQKIEADPPNPNVGESLKIRCFLINVDPFAQYPTQVLWSIRRFSQDRDFRILAFGGSVRDTLSGRVSARKESEEVYEIVFRPIQESDSSVVRCELANTEAQVRLEHTINVLVPPSISFVTPDVQVRAGDPVTLECRAQGNPPPLLMWIRQGQEYPTSYSGIYRIESISKDDRGLYKCVAEQQTGKKLTAENYVNIFVDFEPTVICDQVVVEQVPNINADAEITCIGEAYPMNVLKWEFSQGNANVRRAITTGIKYRIDTNIAADSIDSRYGSRLIIKNVEQNDFGVYTLIVMDESKRQASAWVELRPSSYIRPYNNAIGIFHFYSYFFILFSMMVGILLQ</sequence>
<feature type="domain" description="Ig-like" evidence="14">
    <location>
        <begin position="681"/>
        <end position="755"/>
    </location>
</feature>
<keyword evidence="12" id="KW-1133">Transmembrane helix</keyword>
<evidence type="ECO:0000313" key="15">
    <source>
        <dbReference type="EMBL" id="CAF2064863.1"/>
    </source>
</evidence>
<feature type="compositionally biased region" description="Acidic residues" evidence="11">
    <location>
        <begin position="38"/>
        <end position="50"/>
    </location>
</feature>
<dbReference type="PROSITE" id="PS50195">
    <property type="entry name" value="PX"/>
    <property type="match status" value="1"/>
</dbReference>
<dbReference type="SMART" id="SM00312">
    <property type="entry name" value="PX"/>
    <property type="match status" value="1"/>
</dbReference>
<keyword evidence="5" id="KW-0813">Transport</keyword>
<dbReference type="GO" id="GO:0034498">
    <property type="term" value="P:early endosome to Golgi transport"/>
    <property type="evidence" value="ECO:0007669"/>
    <property type="project" value="TreeGrafter"/>
</dbReference>
<feature type="compositionally biased region" description="Polar residues" evidence="11">
    <location>
        <begin position="89"/>
        <end position="138"/>
    </location>
</feature>
<dbReference type="InterPro" id="IPR003599">
    <property type="entry name" value="Ig_sub"/>
</dbReference>
<evidence type="ECO:0000256" key="1">
    <source>
        <dbReference type="ARBA" id="ARBA00004287"/>
    </source>
</evidence>
<evidence type="ECO:0000256" key="7">
    <source>
        <dbReference type="ARBA" id="ARBA00022553"/>
    </source>
</evidence>
<comment type="similarity">
    <text evidence="4">Belongs to the sorting nexin family.</text>
</comment>
<dbReference type="InterPro" id="IPR003598">
    <property type="entry name" value="Ig_sub2"/>
</dbReference>
<dbReference type="InterPro" id="IPR036179">
    <property type="entry name" value="Ig-like_dom_sf"/>
</dbReference>
<dbReference type="GO" id="GO:0015031">
    <property type="term" value="P:protein transport"/>
    <property type="evidence" value="ECO:0007669"/>
    <property type="project" value="UniProtKB-KW"/>
</dbReference>
<feature type="compositionally biased region" description="Basic and acidic residues" evidence="11">
    <location>
        <begin position="1"/>
        <end position="11"/>
    </location>
</feature>
<dbReference type="Gene3D" id="1.20.1270.60">
    <property type="entry name" value="Arfaptin homology (AH) domain/BAR domain"/>
    <property type="match status" value="1"/>
</dbReference>
<keyword evidence="9" id="KW-0333">Golgi apparatus</keyword>
<feature type="region of interest" description="Disordered" evidence="11">
    <location>
        <begin position="1"/>
        <end position="138"/>
    </location>
</feature>
<dbReference type="SMART" id="SM00409">
    <property type="entry name" value="IG"/>
    <property type="match status" value="3"/>
</dbReference>
<dbReference type="InterPro" id="IPR007110">
    <property type="entry name" value="Ig-like_dom"/>
</dbReference>
<dbReference type="GO" id="GO:0098796">
    <property type="term" value="C:membrane protein complex"/>
    <property type="evidence" value="ECO:0007669"/>
    <property type="project" value="UniProtKB-ARBA"/>
</dbReference>
<dbReference type="PROSITE" id="PS50835">
    <property type="entry name" value="IG_LIKE"/>
    <property type="match status" value="1"/>
</dbReference>
<keyword evidence="6" id="KW-0963">Cytoplasm</keyword>
<evidence type="ECO:0000313" key="16">
    <source>
        <dbReference type="EMBL" id="CAF2129201.1"/>
    </source>
</evidence>
<organism evidence="15 18">
    <name type="scientific">Rotaria magnacalcarata</name>
    <dbReference type="NCBI Taxonomy" id="392030"/>
    <lineage>
        <taxon>Eukaryota</taxon>
        <taxon>Metazoa</taxon>
        <taxon>Spiralia</taxon>
        <taxon>Gnathifera</taxon>
        <taxon>Rotifera</taxon>
        <taxon>Eurotatoria</taxon>
        <taxon>Bdelloidea</taxon>
        <taxon>Philodinida</taxon>
        <taxon>Philodinidae</taxon>
        <taxon>Rotaria</taxon>
    </lineage>
</organism>
<evidence type="ECO:0000259" key="13">
    <source>
        <dbReference type="PROSITE" id="PS50195"/>
    </source>
</evidence>
<keyword evidence="12" id="KW-0812">Transmembrane</keyword>
<dbReference type="Pfam" id="PF00787">
    <property type="entry name" value="PX"/>
    <property type="match status" value="1"/>
</dbReference>
<evidence type="ECO:0000259" key="14">
    <source>
        <dbReference type="PROSITE" id="PS50835"/>
    </source>
</evidence>
<feature type="domain" description="PX" evidence="13">
    <location>
        <begin position="161"/>
        <end position="290"/>
    </location>
</feature>
<feature type="compositionally biased region" description="Acidic residues" evidence="11">
    <location>
        <begin position="12"/>
        <end position="21"/>
    </location>
</feature>
<dbReference type="Proteomes" id="UP000663887">
    <property type="component" value="Unassembled WGS sequence"/>
</dbReference>
<dbReference type="InterPro" id="IPR001683">
    <property type="entry name" value="PX_dom"/>
</dbReference>
<evidence type="ECO:0000256" key="2">
    <source>
        <dbReference type="ARBA" id="ARBA00004496"/>
    </source>
</evidence>
<dbReference type="FunFam" id="3.30.1520.10:FF:000016">
    <property type="entry name" value="Sorting nexin 2"/>
    <property type="match status" value="1"/>
</dbReference>
<evidence type="ECO:0008006" key="19">
    <source>
        <dbReference type="Google" id="ProtNLM"/>
    </source>
</evidence>
<proteinExistence type="inferred from homology"/>
<dbReference type="EMBL" id="CAJNRG010004295">
    <property type="protein sequence ID" value="CAF2064863.1"/>
    <property type="molecule type" value="Genomic_DNA"/>
</dbReference>
<dbReference type="Gene3D" id="2.60.40.10">
    <property type="entry name" value="Immunoglobulins"/>
    <property type="match status" value="2"/>
</dbReference>
<dbReference type="GO" id="GO:0005829">
    <property type="term" value="C:cytosol"/>
    <property type="evidence" value="ECO:0007669"/>
    <property type="project" value="GOC"/>
</dbReference>
<evidence type="ECO:0000256" key="12">
    <source>
        <dbReference type="SAM" id="Phobius"/>
    </source>
</evidence>
<evidence type="ECO:0000256" key="3">
    <source>
        <dbReference type="ARBA" id="ARBA00004555"/>
    </source>
</evidence>
<accession>A0A816QRQ6</accession>
<comment type="subcellular location">
    <subcellularLocation>
        <location evidence="2">Cytoplasm</location>
    </subcellularLocation>
    <subcellularLocation>
        <location evidence="3">Golgi apparatus</location>
    </subcellularLocation>
    <subcellularLocation>
        <location evidence="1">Membrane</location>
        <topology evidence="1">Peripheral membrane protein</topology>
        <orientation evidence="1">Cytoplasmic side</orientation>
    </subcellularLocation>
</comment>
<dbReference type="InterPro" id="IPR027267">
    <property type="entry name" value="AH/BAR_dom_sf"/>
</dbReference>
<dbReference type="SUPFAM" id="SSF64268">
    <property type="entry name" value="PX domain"/>
    <property type="match status" value="1"/>
</dbReference>
<comment type="caution">
    <text evidence="15">The sequence shown here is derived from an EMBL/GenBank/DDBJ whole genome shotgun (WGS) entry which is preliminary data.</text>
</comment>
<evidence type="ECO:0000313" key="18">
    <source>
        <dbReference type="Proteomes" id="UP000663887"/>
    </source>
</evidence>
<dbReference type="PANTHER" id="PTHR10555:SF170">
    <property type="entry name" value="FI18122P1"/>
    <property type="match status" value="1"/>
</dbReference>
<keyword evidence="8" id="KW-0653">Protein transport</keyword>
<dbReference type="SUPFAM" id="SSF103657">
    <property type="entry name" value="BAR/IMD domain-like"/>
    <property type="match status" value="1"/>
</dbReference>
<dbReference type="SUPFAM" id="SSF48726">
    <property type="entry name" value="Immunoglobulin"/>
    <property type="match status" value="2"/>
</dbReference>
<dbReference type="EMBL" id="CAJNRF010011192">
    <property type="protein sequence ID" value="CAF2129201.1"/>
    <property type="molecule type" value="Genomic_DNA"/>
</dbReference>
<dbReference type="GO" id="GO:0005794">
    <property type="term" value="C:Golgi apparatus"/>
    <property type="evidence" value="ECO:0007669"/>
    <property type="project" value="UniProtKB-SubCell"/>
</dbReference>
<dbReference type="Pfam" id="PF13927">
    <property type="entry name" value="Ig_3"/>
    <property type="match status" value="1"/>
</dbReference>
<protein>
    <recommendedName>
        <fullName evidence="19">Sorting nexin-2</fullName>
    </recommendedName>
</protein>
<dbReference type="InterPro" id="IPR036871">
    <property type="entry name" value="PX_dom_sf"/>
</dbReference>
<reference evidence="15" key="1">
    <citation type="submission" date="2021-02" db="EMBL/GenBank/DDBJ databases">
        <authorList>
            <person name="Nowell W R."/>
        </authorList>
    </citation>
    <scope>NUCLEOTIDE SEQUENCE</scope>
</reference>